<name>A0A9N9HEW0_9GLOM</name>
<dbReference type="Gene3D" id="1.10.510.10">
    <property type="entry name" value="Transferase(Phosphotransferase) domain 1"/>
    <property type="match status" value="2"/>
</dbReference>
<dbReference type="InterPro" id="IPR001245">
    <property type="entry name" value="Ser-Thr/Tyr_kinase_cat_dom"/>
</dbReference>
<evidence type="ECO:0000313" key="2">
    <source>
        <dbReference type="EMBL" id="CAG8668491.1"/>
    </source>
</evidence>
<evidence type="ECO:0000313" key="3">
    <source>
        <dbReference type="Proteomes" id="UP000789759"/>
    </source>
</evidence>
<dbReference type="GO" id="GO:0005524">
    <property type="term" value="F:ATP binding"/>
    <property type="evidence" value="ECO:0007669"/>
    <property type="project" value="InterPro"/>
</dbReference>
<dbReference type="PROSITE" id="PS50011">
    <property type="entry name" value="PROTEIN_KINASE_DOM"/>
    <property type="match status" value="1"/>
</dbReference>
<keyword evidence="3" id="KW-1185">Reference proteome</keyword>
<sequence length="1421" mass="161179">MDPTCNHCGRKVISYPKKLCRSNSLSRQPSLSCGNDYIDTFIQNTVERKQHCDDFIEWIPFSDINIDKTPIAKGLNSEVFIGKWEPLKQSEVVDHKESTNVDIVLKVLRESKNFRPEFLNEFVIHYKCLGKCAIPFYGLTEHMRGYAMVLKHAFHGDLRRYIDQPNLACINKIEILFNIAKSLNALHELNIVHRDFHCGNILIDNDMKVFISDFEFSSFADSPSNLAKKIALGGLRPDIVDGTPETYKMIMEKCWDSEPSERPNSSQLIEWIENMIKDIKQLPGIITLSSVPQIDLFEKALRFKKDKEPDDHEKAEALIVVEESASLEKCNEIVADQKNDGCIELSDTVCDELDAPKEEIITTIQPKLTNKKLQLLNLPSILATAINLSYLKKAAPKHEGVWKVKHDKARKYLSDQIGDEDAEKELLDCTDDYVVDNCIKKVIKDKKRNAVITVQESTTPEKCDDIVSNQNDNGSFEVSETICKDINVPVTNVVTEVKKCAQIPKLRSPKSEPWWKTALTISYLNITSPHHKKQWEDKHDKARKYLSDQIRDADAEKELLDCTDKYIIDNIAKKIEKDHKKKAAIAVVQDEASPDKHKEIVSKQKDDGSIEIDDLICKELHAPKKEIIDKIKENITNPKLKLPEFSSSLATAINLSYLTNAASKYKGEWIDKYNNARNYLSKKIGDVDAEKELLDCTDEYVVDKVTNKVIEEQKKKVIAMKKDEISKEENPKAKAKNFFGSLYEGAVKLDDQIEKALGFNKDKLDDHEKAEALIIVEESALPEKCKEIVADQKDDGCIELSDTVCDELDTLKEEIITTIQPKLTNKKLQLPNLPSILATAINLSYLKKAALKHEGVWKDKHDKARKYLSDQIGDEDAEKELLDCTDDYVVDNCIKKVIKDKKRNAVITLQESTTPEKCDDIVSNQKNDGSFEVNETICKEIDVPATDVVNEVTECTQNPKLRSPKSEPWWKTALAISFLNVAAPHYKNQWEDKSKKAHEYLTKEIKDSDTEKELLDCTDQYLVDNIAKKVEKDHKKAAAIAVIQESTSPDKHKEIVSKQNDDGSIQLYDSVCNDLGVTKENVITTIKNNITNPKLQLPQLQSVLETAVNLSYLKNAASKYKGDWVDKYNKARDYLSKQIGDSDAEKELLECADNYVVDKATDKAIEDYYKDIIAPKTKAPFVPEIYSDAPTISEEEALCTAQEAASPDKCKDIVSNQKEDGSIELDDTVCDELDVPKEEIIPTIQKNVTHEKLKSSEFPSLFSTAIVLSYLKKIAPKHKDHWKEQYDKACEYISKKVGDADAEKELEECADKYVVDKITEKANKDEPIVKHYKTTQTLILDKHIEDIISDDKEPDQKDKEAAFVITQERVTPEVCEAITSAADDDGHIELNETVCKELDLPKEEIINTIQKNVTNEKLKSP</sequence>
<accession>A0A9N9HEW0</accession>
<dbReference type="SUPFAM" id="SSF56112">
    <property type="entry name" value="Protein kinase-like (PK-like)"/>
    <property type="match status" value="1"/>
</dbReference>
<gene>
    <name evidence="2" type="ORF">CPELLU_LOCUS10149</name>
</gene>
<evidence type="ECO:0000259" key="1">
    <source>
        <dbReference type="PROSITE" id="PS50011"/>
    </source>
</evidence>
<dbReference type="InterPro" id="IPR011009">
    <property type="entry name" value="Kinase-like_dom_sf"/>
</dbReference>
<organism evidence="2 3">
    <name type="scientific">Cetraspora pellucida</name>
    <dbReference type="NCBI Taxonomy" id="1433469"/>
    <lineage>
        <taxon>Eukaryota</taxon>
        <taxon>Fungi</taxon>
        <taxon>Fungi incertae sedis</taxon>
        <taxon>Mucoromycota</taxon>
        <taxon>Glomeromycotina</taxon>
        <taxon>Glomeromycetes</taxon>
        <taxon>Diversisporales</taxon>
        <taxon>Gigasporaceae</taxon>
        <taxon>Cetraspora</taxon>
    </lineage>
</organism>
<comment type="caution">
    <text evidence="2">The sequence shown here is derived from an EMBL/GenBank/DDBJ whole genome shotgun (WGS) entry which is preliminary data.</text>
</comment>
<feature type="domain" description="Protein kinase" evidence="1">
    <location>
        <begin position="65"/>
        <end position="320"/>
    </location>
</feature>
<dbReference type="OrthoDB" id="2436187at2759"/>
<dbReference type="Proteomes" id="UP000789759">
    <property type="component" value="Unassembled WGS sequence"/>
</dbReference>
<dbReference type="GO" id="GO:0004672">
    <property type="term" value="F:protein kinase activity"/>
    <property type="evidence" value="ECO:0007669"/>
    <property type="project" value="InterPro"/>
</dbReference>
<dbReference type="PANTHER" id="PTHR45737">
    <property type="entry name" value="VON WILLEBRAND FACTOR A DOMAIN-CONTAINING PROTEIN 5A"/>
    <property type="match status" value="1"/>
</dbReference>
<dbReference type="EMBL" id="CAJVQA010008225">
    <property type="protein sequence ID" value="CAG8668491.1"/>
    <property type="molecule type" value="Genomic_DNA"/>
</dbReference>
<feature type="non-terminal residue" evidence="2">
    <location>
        <position position="1421"/>
    </location>
</feature>
<protein>
    <submittedName>
        <fullName evidence="2">16148_t:CDS:1</fullName>
    </submittedName>
</protein>
<dbReference type="Pfam" id="PF07714">
    <property type="entry name" value="PK_Tyr_Ser-Thr"/>
    <property type="match status" value="1"/>
</dbReference>
<proteinExistence type="predicted"/>
<dbReference type="InterPro" id="IPR000719">
    <property type="entry name" value="Prot_kinase_dom"/>
</dbReference>
<reference evidence="2" key="1">
    <citation type="submission" date="2021-06" db="EMBL/GenBank/DDBJ databases">
        <authorList>
            <person name="Kallberg Y."/>
            <person name="Tangrot J."/>
            <person name="Rosling A."/>
        </authorList>
    </citation>
    <scope>NUCLEOTIDE SEQUENCE</scope>
    <source>
        <strain evidence="2">FL966</strain>
    </source>
</reference>
<dbReference type="PANTHER" id="PTHR45737:SF6">
    <property type="entry name" value="VON WILLEBRAND FACTOR A DOMAIN-CONTAINING PROTEIN 5A"/>
    <property type="match status" value="1"/>
</dbReference>